<feature type="repeat" description="ANK" evidence="2">
    <location>
        <begin position="1241"/>
        <end position="1268"/>
    </location>
</feature>
<dbReference type="Gene3D" id="3.40.50.1580">
    <property type="entry name" value="Nucleoside phosphorylase domain"/>
    <property type="match status" value="2"/>
</dbReference>
<keyword evidence="1" id="KW-0677">Repeat</keyword>
<feature type="compositionally biased region" description="Polar residues" evidence="3">
    <location>
        <begin position="16"/>
        <end position="25"/>
    </location>
</feature>
<feature type="compositionally biased region" description="Basic residues" evidence="3">
    <location>
        <begin position="1426"/>
        <end position="1444"/>
    </location>
</feature>
<dbReference type="InterPro" id="IPR054471">
    <property type="entry name" value="GPIID_WHD"/>
</dbReference>
<dbReference type="PANTHER" id="PTHR10039:SF14">
    <property type="entry name" value="NACHT DOMAIN-CONTAINING PROTEIN"/>
    <property type="match status" value="1"/>
</dbReference>
<dbReference type="InterPro" id="IPR036770">
    <property type="entry name" value="Ankyrin_rpt-contain_sf"/>
</dbReference>
<dbReference type="PROSITE" id="PS50837">
    <property type="entry name" value="NACHT"/>
    <property type="match status" value="1"/>
</dbReference>
<dbReference type="PROSITE" id="PS50088">
    <property type="entry name" value="ANK_REPEAT"/>
    <property type="match status" value="5"/>
</dbReference>
<dbReference type="InterPro" id="IPR007111">
    <property type="entry name" value="NACHT_NTPase"/>
</dbReference>
<dbReference type="PRINTS" id="PR01415">
    <property type="entry name" value="ANKYRIN"/>
</dbReference>
<dbReference type="SMART" id="SM00248">
    <property type="entry name" value="ANK"/>
    <property type="match status" value="7"/>
</dbReference>
<dbReference type="GO" id="GO:0009116">
    <property type="term" value="P:nucleoside metabolic process"/>
    <property type="evidence" value="ECO:0007669"/>
    <property type="project" value="InterPro"/>
</dbReference>
<dbReference type="SUPFAM" id="SSF48403">
    <property type="entry name" value="Ankyrin repeat"/>
    <property type="match status" value="1"/>
</dbReference>
<evidence type="ECO:0000256" key="2">
    <source>
        <dbReference type="PROSITE-ProRule" id="PRU00023"/>
    </source>
</evidence>
<keyword evidence="2" id="KW-0040">ANK repeat</keyword>
<evidence type="ECO:0000256" key="3">
    <source>
        <dbReference type="SAM" id="MobiDB-lite"/>
    </source>
</evidence>
<accession>A0A9N9VV02</accession>
<dbReference type="GO" id="GO:0003824">
    <property type="term" value="F:catalytic activity"/>
    <property type="evidence" value="ECO:0007669"/>
    <property type="project" value="InterPro"/>
</dbReference>
<sequence length="1444" mass="162464">MRWVEPYSYSERESQLSKQQSTNAPDTDVFSEIRRFIVVHESHGASQCVPIHTYGGRGVRKCNIKIEDHARVFRYDSELSTPPSEQRLREPIGVVIDKSSEFQRFHPESVANFGKVYTVEHDVAVANIGYVVRAHNYRLQLNWVSPRSQATLTAPGSLRVNETIDSAPPLTSSETISPISDTTFDLNNISEKSQKQPTAEPATDYAVLILCALSSEMTAVRAILDEERHMSVNDQHQSDHDDILGRLLNHNVVLAKRPAVMFGSEAIGGAVQETLQTYSLIRVVLVVGTRKGWMPQRRRDGPGEEGINLIPWAKDQVERSAAFRSTRHARPPSNVFIKALSRLQDRLEWGDNQIGRELSEILKKYPDIRRKYASPRPFTELPAQQDCDHFALKCEESGSLQIISQKGGGAEAPGSRQSSIGLDGQISNSVAEYSLCKELTVSCSEEEGAGTMLDFSFLDIQGIYDHFDSYKKNQGWQVNAAAAAAAYTKVLLSTITTEDVRQEKLVLQSDSYEMDEEQTECHRVLKTSNYENFKDLNASRVSNTCEWFLDRSEYKEWLQSSQDLLWFSADPGCGKSVLSKYLVDHKLQNTEKNIVCYFFFKDNTKQDRLAVALCALLHQFFHYRPQLLRFAMDAFRKNGEKLQNEVDELWRIFITSAKHTYSNRVICFLDGLDECREDDQKKLFQLLRSFYNTPEPVKSPQLKFFITSRPYLDIEYLFRELPSIRLAGEKCNDAIGADINLVVKDELCKLNLRPDVQDMLEIRLMAPSNRTYLWARLMLEDLRDPRHKQTKKGFEKALRYLPKPLEVEYEKILSRINHSRRHKADILLRIVVDAYRPLTLSELDVAFELAAGGQDARTHDDLDLDLDEDSIASRLRDLCGLFIYIDDSRIFLIHQSAKEYLVNTYYPRLALDKSWPNFQVLLSPNELLVDICVQYLSLEDFNYNLHHVESGADDKESAYPFLEYSATYLANHFRQATVDDDKLSPRIYELYNNHSQRFENWYRISQDANAFKGAPNTSLQLAAFSGHLRMVLHLLEAKEFERDTEHGNMCKALYWAALGGNEQIVSILIENGTDVNARISEPTLVTPNGECEKLKFMLLDSGADDISRSLLTASSEDYMGILQLLSENCTHWNEHADFSLYALSQTYAGYQRSHGRLSLDYQDTTAHFAFYGNALQAAAQGGYTSVVQLLLDRGADVNVRGGYFGNALQAAARGGYSSIVDLLLDRGADINAPGGFYGNGLQAAARGGHRIIVEYLVDEGADVNASRGFYGTPLQAAARLGHKTIVQLLISRGADVNAQGGLYGTALQAAVTGGYEDIANLLLDMGAHIYAEGGFYGNNLEAATRASHQRLIQLFHRRGFYVTQGSHGHASYGSSFERSISTSADRPADGKNLSVCAVSATSDDGGEENLMMCGHEPSQPHPASSPHRRSDHTSRPPKKRKCLS</sequence>
<feature type="repeat" description="ANK" evidence="2">
    <location>
        <begin position="1173"/>
        <end position="1202"/>
    </location>
</feature>
<dbReference type="Gene3D" id="1.25.40.20">
    <property type="entry name" value="Ankyrin repeat-containing domain"/>
    <property type="match status" value="2"/>
</dbReference>
<gene>
    <name evidence="5" type="ORF">CRHIZ90672A_00012938</name>
</gene>
<feature type="repeat" description="ANK" evidence="2">
    <location>
        <begin position="1048"/>
        <end position="1080"/>
    </location>
</feature>
<dbReference type="EMBL" id="CABFNQ020000737">
    <property type="protein sequence ID" value="CAH0028860.1"/>
    <property type="molecule type" value="Genomic_DNA"/>
</dbReference>
<dbReference type="PANTHER" id="PTHR10039">
    <property type="entry name" value="AMELOGENIN"/>
    <property type="match status" value="1"/>
</dbReference>
<protein>
    <recommendedName>
        <fullName evidence="4">NACHT domain-containing protein</fullName>
    </recommendedName>
</protein>
<feature type="region of interest" description="Disordered" evidence="3">
    <location>
        <begin position="1"/>
        <end position="26"/>
    </location>
</feature>
<keyword evidence="6" id="KW-1185">Reference proteome</keyword>
<feature type="domain" description="NACHT" evidence="4">
    <location>
        <begin position="563"/>
        <end position="710"/>
    </location>
</feature>
<name>A0A9N9VV02_9HYPO</name>
<dbReference type="Pfam" id="PF24883">
    <property type="entry name" value="NPHP3_N"/>
    <property type="match status" value="1"/>
</dbReference>
<dbReference type="OrthoDB" id="163438at2759"/>
<dbReference type="InterPro" id="IPR002110">
    <property type="entry name" value="Ankyrin_rpt"/>
</dbReference>
<dbReference type="Proteomes" id="UP000696573">
    <property type="component" value="Unassembled WGS sequence"/>
</dbReference>
<feature type="repeat" description="ANK" evidence="2">
    <location>
        <begin position="1272"/>
        <end position="1301"/>
    </location>
</feature>
<dbReference type="InterPro" id="IPR035994">
    <property type="entry name" value="Nucleoside_phosphorylase_sf"/>
</dbReference>
<dbReference type="PROSITE" id="PS50297">
    <property type="entry name" value="ANK_REP_REGION"/>
    <property type="match status" value="4"/>
</dbReference>
<dbReference type="InterPro" id="IPR046497">
    <property type="entry name" value="DUF6590"/>
</dbReference>
<dbReference type="SUPFAM" id="SSF52540">
    <property type="entry name" value="P-loop containing nucleoside triphosphate hydrolases"/>
    <property type="match status" value="1"/>
</dbReference>
<comment type="caution">
    <text evidence="5">The sequence shown here is derived from an EMBL/GenBank/DDBJ whole genome shotgun (WGS) entry which is preliminary data.</text>
</comment>
<organism evidence="5 6">
    <name type="scientific">Clonostachys rhizophaga</name>
    <dbReference type="NCBI Taxonomy" id="160324"/>
    <lineage>
        <taxon>Eukaryota</taxon>
        <taxon>Fungi</taxon>
        <taxon>Dikarya</taxon>
        <taxon>Ascomycota</taxon>
        <taxon>Pezizomycotina</taxon>
        <taxon>Sordariomycetes</taxon>
        <taxon>Hypocreomycetidae</taxon>
        <taxon>Hypocreales</taxon>
        <taxon>Bionectriaceae</taxon>
        <taxon>Clonostachys</taxon>
    </lineage>
</organism>
<dbReference type="Pfam" id="PF20233">
    <property type="entry name" value="DUF6590"/>
    <property type="match status" value="1"/>
</dbReference>
<dbReference type="Pfam" id="PF12796">
    <property type="entry name" value="Ank_2"/>
    <property type="match status" value="3"/>
</dbReference>
<dbReference type="Pfam" id="PF22939">
    <property type="entry name" value="WHD_GPIID"/>
    <property type="match status" value="1"/>
</dbReference>
<dbReference type="Gene3D" id="3.40.50.300">
    <property type="entry name" value="P-loop containing nucleotide triphosphate hydrolases"/>
    <property type="match status" value="1"/>
</dbReference>
<evidence type="ECO:0000256" key="1">
    <source>
        <dbReference type="ARBA" id="ARBA00022737"/>
    </source>
</evidence>
<dbReference type="InterPro" id="IPR027417">
    <property type="entry name" value="P-loop_NTPase"/>
</dbReference>
<reference evidence="5" key="1">
    <citation type="submission" date="2021-10" db="EMBL/GenBank/DDBJ databases">
        <authorList>
            <person name="Piombo E."/>
        </authorList>
    </citation>
    <scope>NUCLEOTIDE SEQUENCE</scope>
</reference>
<evidence type="ECO:0000259" key="4">
    <source>
        <dbReference type="PROSITE" id="PS50837"/>
    </source>
</evidence>
<dbReference type="InterPro" id="IPR056884">
    <property type="entry name" value="NPHP3-like_N"/>
</dbReference>
<evidence type="ECO:0000313" key="5">
    <source>
        <dbReference type="EMBL" id="CAH0028860.1"/>
    </source>
</evidence>
<feature type="region of interest" description="Disordered" evidence="3">
    <location>
        <begin position="1406"/>
        <end position="1444"/>
    </location>
</feature>
<evidence type="ECO:0000313" key="6">
    <source>
        <dbReference type="Proteomes" id="UP000696573"/>
    </source>
</evidence>
<proteinExistence type="predicted"/>
<feature type="repeat" description="ANK" evidence="2">
    <location>
        <begin position="1206"/>
        <end position="1235"/>
    </location>
</feature>